<protein>
    <submittedName>
        <fullName evidence="2">Uncharacterized protein</fullName>
    </submittedName>
</protein>
<proteinExistence type="predicted"/>
<feature type="region of interest" description="Disordered" evidence="1">
    <location>
        <begin position="249"/>
        <end position="318"/>
    </location>
</feature>
<reference evidence="2" key="1">
    <citation type="submission" date="2020-11" db="EMBL/GenBank/DDBJ databases">
        <authorList>
            <person name="Tran Van P."/>
        </authorList>
    </citation>
    <scope>NUCLEOTIDE SEQUENCE</scope>
</reference>
<keyword evidence="3" id="KW-1185">Reference proteome</keyword>
<feature type="compositionally biased region" description="Basic and acidic residues" evidence="1">
    <location>
        <begin position="101"/>
        <end position="117"/>
    </location>
</feature>
<accession>A0A7R8XBW3</accession>
<evidence type="ECO:0000313" key="3">
    <source>
        <dbReference type="Proteomes" id="UP000677054"/>
    </source>
</evidence>
<feature type="compositionally biased region" description="Low complexity" evidence="1">
    <location>
        <begin position="69"/>
        <end position="80"/>
    </location>
</feature>
<feature type="compositionally biased region" description="Acidic residues" evidence="1">
    <location>
        <begin position="81"/>
        <end position="100"/>
    </location>
</feature>
<dbReference type="GO" id="GO:0007018">
    <property type="term" value="P:microtubule-based movement"/>
    <property type="evidence" value="ECO:0007669"/>
    <property type="project" value="InterPro"/>
</dbReference>
<dbReference type="PANTHER" id="PTHR21608">
    <property type="entry name" value="KINESIN-LIKE PROTEIN CG14535"/>
    <property type="match status" value="1"/>
</dbReference>
<dbReference type="PANTHER" id="PTHR21608:SF7">
    <property type="entry name" value="KINESIN-LIKE PROTEIN CG14535"/>
    <property type="match status" value="1"/>
</dbReference>
<dbReference type="Proteomes" id="UP000677054">
    <property type="component" value="Unassembled WGS sequence"/>
</dbReference>
<dbReference type="OrthoDB" id="8862460at2759"/>
<dbReference type="EMBL" id="LR901059">
    <property type="protein sequence ID" value="CAD7247693.1"/>
    <property type="molecule type" value="Genomic_DNA"/>
</dbReference>
<dbReference type="InterPro" id="IPR027640">
    <property type="entry name" value="Kinesin-like_fam"/>
</dbReference>
<feature type="compositionally biased region" description="Acidic residues" evidence="1">
    <location>
        <begin position="308"/>
        <end position="318"/>
    </location>
</feature>
<dbReference type="EMBL" id="CAJPEV010001542">
    <property type="protein sequence ID" value="CAG0893218.1"/>
    <property type="molecule type" value="Genomic_DNA"/>
</dbReference>
<feature type="region of interest" description="Disordered" evidence="1">
    <location>
        <begin position="64"/>
        <end position="126"/>
    </location>
</feature>
<gene>
    <name evidence="2" type="ORF">DSTB1V02_LOCUS7518</name>
</gene>
<evidence type="ECO:0000313" key="2">
    <source>
        <dbReference type="EMBL" id="CAD7247693.1"/>
    </source>
</evidence>
<dbReference type="AlphaFoldDB" id="A0A7R8XBW3"/>
<name>A0A7R8XBW3_9CRUS</name>
<evidence type="ECO:0000256" key="1">
    <source>
        <dbReference type="SAM" id="MobiDB-lite"/>
    </source>
</evidence>
<sequence length="429" mass="48884">MWEDVLTGPNELRLRGNPVSIMVNYPESLTGGRDRKYEEGEEVGLSWRLETTFPVDPSDEVFTYQFQESPVPSSTATPSVDGEEYDDEEEEEEEVEGEGVVEERMPQKEEGESGGMEREEEEEEDGREIIVVQEPSEPVSMTDAATQVTEEDLGMGMEDPLPESDQLFCSRPNAWMGGHVLQWVDMPDSSQVEAEVLSHAWRDDYFAKRFPIPPFAPKAPCHHHLTEQGQKFDTELKRRLTELYTALRKPDGASNPNLTVCEDGPGRKQGGSDLGYESAETEKDVRGNVYDSSSGYESVGGVGTGTQVEEENESEDEKEAWRDMELLQYEMEDVLRLERRVKEDPLRRSLANLRRRHDNLMRQLTEAKHRLGINRQSWSFDVHVVERMKPDCPGFMEALEQETKVLHKRVLACQSRVLVATCFDISHHP</sequence>
<organism evidence="2">
    <name type="scientific">Darwinula stevensoni</name>
    <dbReference type="NCBI Taxonomy" id="69355"/>
    <lineage>
        <taxon>Eukaryota</taxon>
        <taxon>Metazoa</taxon>
        <taxon>Ecdysozoa</taxon>
        <taxon>Arthropoda</taxon>
        <taxon>Crustacea</taxon>
        <taxon>Oligostraca</taxon>
        <taxon>Ostracoda</taxon>
        <taxon>Podocopa</taxon>
        <taxon>Podocopida</taxon>
        <taxon>Darwinulocopina</taxon>
        <taxon>Darwinuloidea</taxon>
        <taxon>Darwinulidae</taxon>
        <taxon>Darwinula</taxon>
    </lineage>
</organism>
<dbReference type="GO" id="GO:0003777">
    <property type="term" value="F:microtubule motor activity"/>
    <property type="evidence" value="ECO:0007669"/>
    <property type="project" value="InterPro"/>
</dbReference>